<feature type="region of interest" description="Disordered" evidence="1">
    <location>
        <begin position="1"/>
        <end position="25"/>
    </location>
</feature>
<comment type="caution">
    <text evidence="2">The sequence shown here is derived from an EMBL/GenBank/DDBJ whole genome shotgun (WGS) entry which is preliminary data.</text>
</comment>
<dbReference type="EMBL" id="WTYJ01000001">
    <property type="protein sequence ID" value="MXO97586.1"/>
    <property type="molecule type" value="Genomic_DNA"/>
</dbReference>
<organism evidence="2 3">
    <name type="scientific">Croceibacterium xixiisoli</name>
    <dbReference type="NCBI Taxonomy" id="1476466"/>
    <lineage>
        <taxon>Bacteria</taxon>
        <taxon>Pseudomonadati</taxon>
        <taxon>Pseudomonadota</taxon>
        <taxon>Alphaproteobacteria</taxon>
        <taxon>Sphingomonadales</taxon>
        <taxon>Erythrobacteraceae</taxon>
        <taxon>Croceibacterium</taxon>
    </lineage>
</organism>
<dbReference type="Proteomes" id="UP000469430">
    <property type="component" value="Unassembled WGS sequence"/>
</dbReference>
<dbReference type="OrthoDB" id="7209822at2"/>
<dbReference type="Pfam" id="PF11736">
    <property type="entry name" value="DUF3299"/>
    <property type="match status" value="1"/>
</dbReference>
<evidence type="ECO:0000313" key="2">
    <source>
        <dbReference type="EMBL" id="MXO97586.1"/>
    </source>
</evidence>
<dbReference type="AlphaFoldDB" id="A0A6I4TP74"/>
<evidence type="ECO:0000313" key="3">
    <source>
        <dbReference type="Proteomes" id="UP000469430"/>
    </source>
</evidence>
<dbReference type="Gene3D" id="2.40.50.870">
    <property type="entry name" value="Protein of unknown function (DUF3299)"/>
    <property type="match status" value="1"/>
</dbReference>
<dbReference type="InterPro" id="IPR021727">
    <property type="entry name" value="DUF3299"/>
</dbReference>
<reference evidence="2 3" key="1">
    <citation type="submission" date="2019-12" db="EMBL/GenBank/DDBJ databases">
        <title>Genomic-based taxomic classification of the family Erythrobacteraceae.</title>
        <authorList>
            <person name="Xu L."/>
        </authorList>
    </citation>
    <scope>NUCLEOTIDE SEQUENCE [LARGE SCALE GENOMIC DNA]</scope>
    <source>
        <strain evidence="2 3">S36</strain>
    </source>
</reference>
<keyword evidence="3" id="KW-1185">Reference proteome</keyword>
<proteinExistence type="predicted"/>
<gene>
    <name evidence="2" type="ORF">GRI97_01110</name>
</gene>
<sequence length="143" mass="15948">MQDGGQAPHDGTWQPARTPPGGTSWRLLESTRLNDRTDPSTKIIYTRPVFPAGIRNLSGRQIKVAGWMMPLENGARQKHFVLLGYPPGCPFHLHALPNQFIEVYSSVPIRMDEVNPIIISGTLELTGQDESGVFYRLRNARPA</sequence>
<protein>
    <submittedName>
        <fullName evidence="2">DUF3299 domain-containing protein</fullName>
    </submittedName>
</protein>
<evidence type="ECO:0000256" key="1">
    <source>
        <dbReference type="SAM" id="MobiDB-lite"/>
    </source>
</evidence>
<name>A0A6I4TP74_9SPHN</name>
<accession>A0A6I4TP74</accession>